<gene>
    <name evidence="2" type="ORF">S06H3_38038</name>
</gene>
<organism evidence="2">
    <name type="scientific">marine sediment metagenome</name>
    <dbReference type="NCBI Taxonomy" id="412755"/>
    <lineage>
        <taxon>unclassified sequences</taxon>
        <taxon>metagenomes</taxon>
        <taxon>ecological metagenomes</taxon>
    </lineage>
</organism>
<sequence>MRWFQHQTNASDDIKLKRLEEEFSNDGYATFFKLLEKIGKEGKNYRLSLEKYPIDLLAKDFHIALERFEKILKKIKEIKLLEVNVKNIYAPKMKKYADEYTQRGRKYYEIRKYPKEDY</sequence>
<dbReference type="Pfam" id="PF14297">
    <property type="entry name" value="Lin1244_N"/>
    <property type="match status" value="1"/>
</dbReference>
<protein>
    <recommendedName>
        <fullName evidence="1">Lin1244/Lin1753-like N-terminal domain-containing protein</fullName>
    </recommendedName>
</protein>
<dbReference type="EMBL" id="BARV01023154">
    <property type="protein sequence ID" value="GAI28199.1"/>
    <property type="molecule type" value="Genomic_DNA"/>
</dbReference>
<feature type="non-terminal residue" evidence="2">
    <location>
        <position position="118"/>
    </location>
</feature>
<dbReference type="InterPro" id="IPR025400">
    <property type="entry name" value="Lin1244/Lin1753-like_N"/>
</dbReference>
<evidence type="ECO:0000259" key="1">
    <source>
        <dbReference type="Pfam" id="PF14297"/>
    </source>
</evidence>
<evidence type="ECO:0000313" key="2">
    <source>
        <dbReference type="EMBL" id="GAI28199.1"/>
    </source>
</evidence>
<reference evidence="2" key="1">
    <citation type="journal article" date="2014" name="Front. Microbiol.">
        <title>High frequency of phylogenetically diverse reductive dehalogenase-homologous genes in deep subseafloor sedimentary metagenomes.</title>
        <authorList>
            <person name="Kawai M."/>
            <person name="Futagami T."/>
            <person name="Toyoda A."/>
            <person name="Takaki Y."/>
            <person name="Nishi S."/>
            <person name="Hori S."/>
            <person name="Arai W."/>
            <person name="Tsubouchi T."/>
            <person name="Morono Y."/>
            <person name="Uchiyama I."/>
            <person name="Ito T."/>
            <person name="Fujiyama A."/>
            <person name="Inagaki F."/>
            <person name="Takami H."/>
        </authorList>
    </citation>
    <scope>NUCLEOTIDE SEQUENCE</scope>
    <source>
        <strain evidence="2">Expedition CK06-06</strain>
    </source>
</reference>
<accession>X1PBA1</accession>
<comment type="caution">
    <text evidence="2">The sequence shown here is derived from an EMBL/GenBank/DDBJ whole genome shotgun (WGS) entry which is preliminary data.</text>
</comment>
<name>X1PBA1_9ZZZZ</name>
<feature type="domain" description="Lin1244/Lin1753-like N-terminal" evidence="1">
    <location>
        <begin position="3"/>
        <end position="84"/>
    </location>
</feature>
<proteinExistence type="predicted"/>
<dbReference type="AlphaFoldDB" id="X1PBA1"/>